<dbReference type="RefSeq" id="WP_169143945.1">
    <property type="nucleotide sequence ID" value="NZ_JABBGA010000001.1"/>
</dbReference>
<dbReference type="AlphaFoldDB" id="A0A848FZS2"/>
<accession>A0A848FZS2</accession>
<comment type="caution">
    <text evidence="2">The sequence shown here is derived from an EMBL/GenBank/DDBJ whole genome shotgun (WGS) entry which is preliminary data.</text>
</comment>
<protein>
    <submittedName>
        <fullName evidence="2">Uncharacterized protein</fullName>
    </submittedName>
</protein>
<gene>
    <name evidence="2" type="ORF">HHL15_00975</name>
</gene>
<proteinExistence type="predicted"/>
<dbReference type="EMBL" id="JABBGA010000001">
    <property type="protein sequence ID" value="NML24305.1"/>
    <property type="molecule type" value="Genomic_DNA"/>
</dbReference>
<evidence type="ECO:0000313" key="3">
    <source>
        <dbReference type="Proteomes" id="UP000580043"/>
    </source>
</evidence>
<organism evidence="2 3">
    <name type="scientific">Zoogloea dura</name>
    <dbReference type="NCBI Taxonomy" id="2728840"/>
    <lineage>
        <taxon>Bacteria</taxon>
        <taxon>Pseudomonadati</taxon>
        <taxon>Pseudomonadota</taxon>
        <taxon>Betaproteobacteria</taxon>
        <taxon>Rhodocyclales</taxon>
        <taxon>Zoogloeaceae</taxon>
        <taxon>Zoogloea</taxon>
    </lineage>
</organism>
<sequence>MNPAAIPGPGDAATWGPCNSPRDPRWTDDDEVTPDDQVEAMREARDYVGLAETALSQKNFKRYREHLQSALEILQSLAGSDE</sequence>
<evidence type="ECO:0000256" key="1">
    <source>
        <dbReference type="SAM" id="MobiDB-lite"/>
    </source>
</evidence>
<feature type="region of interest" description="Disordered" evidence="1">
    <location>
        <begin position="1"/>
        <end position="33"/>
    </location>
</feature>
<evidence type="ECO:0000313" key="2">
    <source>
        <dbReference type="EMBL" id="NML24305.1"/>
    </source>
</evidence>
<keyword evidence="3" id="KW-1185">Reference proteome</keyword>
<dbReference type="Proteomes" id="UP000580043">
    <property type="component" value="Unassembled WGS sequence"/>
</dbReference>
<reference evidence="2 3" key="1">
    <citation type="submission" date="2020-04" db="EMBL/GenBank/DDBJ databases">
        <title>Zoogloea sp. G-4-1-14 isolated from soil.</title>
        <authorList>
            <person name="Dahal R.H."/>
        </authorList>
    </citation>
    <scope>NUCLEOTIDE SEQUENCE [LARGE SCALE GENOMIC DNA]</scope>
    <source>
        <strain evidence="2 3">G-4-1-14</strain>
    </source>
</reference>
<name>A0A848FZS2_9RHOO</name>